<name>A0AAW2WXM6_9LAMI</name>
<comment type="caution">
    <text evidence="2">The sequence shown here is derived from an EMBL/GenBank/DDBJ whole genome shotgun (WGS) entry which is preliminary data.</text>
</comment>
<organism evidence="2">
    <name type="scientific">Sesamum latifolium</name>
    <dbReference type="NCBI Taxonomy" id="2727402"/>
    <lineage>
        <taxon>Eukaryota</taxon>
        <taxon>Viridiplantae</taxon>
        <taxon>Streptophyta</taxon>
        <taxon>Embryophyta</taxon>
        <taxon>Tracheophyta</taxon>
        <taxon>Spermatophyta</taxon>
        <taxon>Magnoliopsida</taxon>
        <taxon>eudicotyledons</taxon>
        <taxon>Gunneridae</taxon>
        <taxon>Pentapetalae</taxon>
        <taxon>asterids</taxon>
        <taxon>lamiids</taxon>
        <taxon>Lamiales</taxon>
        <taxon>Pedaliaceae</taxon>
        <taxon>Sesamum</taxon>
    </lineage>
</organism>
<accession>A0AAW2WXM6</accession>
<protein>
    <submittedName>
        <fullName evidence="2">Uncharacterized protein</fullName>
    </submittedName>
</protein>
<dbReference type="EMBL" id="JACGWN010000006">
    <property type="protein sequence ID" value="KAL0446349.1"/>
    <property type="molecule type" value="Genomic_DNA"/>
</dbReference>
<reference evidence="2" key="2">
    <citation type="journal article" date="2024" name="Plant">
        <title>Genomic evolution and insights into agronomic trait innovations of Sesamum species.</title>
        <authorList>
            <person name="Miao H."/>
            <person name="Wang L."/>
            <person name="Qu L."/>
            <person name="Liu H."/>
            <person name="Sun Y."/>
            <person name="Le M."/>
            <person name="Wang Q."/>
            <person name="Wei S."/>
            <person name="Zheng Y."/>
            <person name="Lin W."/>
            <person name="Duan Y."/>
            <person name="Cao H."/>
            <person name="Xiong S."/>
            <person name="Wang X."/>
            <person name="Wei L."/>
            <person name="Li C."/>
            <person name="Ma Q."/>
            <person name="Ju M."/>
            <person name="Zhao R."/>
            <person name="Li G."/>
            <person name="Mu C."/>
            <person name="Tian Q."/>
            <person name="Mei H."/>
            <person name="Zhang T."/>
            <person name="Gao T."/>
            <person name="Zhang H."/>
        </authorList>
    </citation>
    <scope>NUCLEOTIDE SEQUENCE</scope>
    <source>
        <strain evidence="2">KEN1</strain>
    </source>
</reference>
<sequence length="252" mass="27457">MLPALAHAANHQALVAADSRLLADRVRTALPACRGLLHIGHVPYQPSARLPRSSASVRARAHYLPSAPQRPARCRDSSPHARHLPTLTADAKPARPPAVQPASTVTRPFLNLEASYHVPSTGPMPWHQHKSTVLPVCRLSHMPRADTRRYSLSSHMRMPAARDGTPFQGAYKPPPPSDVDALANVAVLLSFFPEVLCTNALFPPRTLLECLPSHSRSRFNTSAYVNDSGSAPQICCVLVHLMCISSCIFPMQ</sequence>
<gene>
    <name evidence="2" type="ORF">Slati_1762800</name>
</gene>
<dbReference type="AlphaFoldDB" id="A0AAW2WXM6"/>
<proteinExistence type="predicted"/>
<evidence type="ECO:0000313" key="2">
    <source>
        <dbReference type="EMBL" id="KAL0446349.1"/>
    </source>
</evidence>
<reference evidence="2" key="1">
    <citation type="submission" date="2020-06" db="EMBL/GenBank/DDBJ databases">
        <authorList>
            <person name="Li T."/>
            <person name="Hu X."/>
            <person name="Zhang T."/>
            <person name="Song X."/>
            <person name="Zhang H."/>
            <person name="Dai N."/>
            <person name="Sheng W."/>
            <person name="Hou X."/>
            <person name="Wei L."/>
        </authorList>
    </citation>
    <scope>NUCLEOTIDE SEQUENCE</scope>
    <source>
        <strain evidence="2">KEN1</strain>
        <tissue evidence="2">Leaf</tissue>
    </source>
</reference>
<feature type="region of interest" description="Disordered" evidence="1">
    <location>
        <begin position="63"/>
        <end position="102"/>
    </location>
</feature>
<evidence type="ECO:0000256" key="1">
    <source>
        <dbReference type="SAM" id="MobiDB-lite"/>
    </source>
</evidence>